<comment type="caution">
    <text evidence="5">The sequence shown here is derived from an EMBL/GenBank/DDBJ whole genome shotgun (WGS) entry which is preliminary data.</text>
</comment>
<feature type="domain" description="Ig-like" evidence="4">
    <location>
        <begin position="2230"/>
        <end position="2311"/>
    </location>
</feature>
<feature type="non-terminal residue" evidence="5">
    <location>
        <position position="2532"/>
    </location>
</feature>
<dbReference type="RefSeq" id="WP_430383841.1">
    <property type="nucleotide sequence ID" value="NZ_FXUA01000012.1"/>
</dbReference>
<feature type="domain" description="Ig-like" evidence="4">
    <location>
        <begin position="2321"/>
        <end position="2396"/>
    </location>
</feature>
<feature type="domain" description="Ig-like" evidence="4">
    <location>
        <begin position="1904"/>
        <end position="1981"/>
    </location>
</feature>
<keyword evidence="2" id="KW-1133">Transmembrane helix</keyword>
<feature type="region of interest" description="Disordered" evidence="1">
    <location>
        <begin position="1593"/>
        <end position="1617"/>
    </location>
</feature>
<organism evidence="5 6">
    <name type="scientific">Algoriphagus winogradskyi</name>
    <dbReference type="NCBI Taxonomy" id="237017"/>
    <lineage>
        <taxon>Bacteria</taxon>
        <taxon>Pseudomonadati</taxon>
        <taxon>Bacteroidota</taxon>
        <taxon>Cytophagia</taxon>
        <taxon>Cytophagales</taxon>
        <taxon>Cyclobacteriaceae</taxon>
        <taxon>Algoriphagus</taxon>
    </lineage>
</organism>
<keyword evidence="2" id="KW-0472">Membrane</keyword>
<dbReference type="Pfam" id="PF19081">
    <property type="entry name" value="Ig_7"/>
    <property type="match status" value="5"/>
</dbReference>
<feature type="domain" description="DUF11" evidence="3">
    <location>
        <begin position="1783"/>
        <end position="1878"/>
    </location>
</feature>
<dbReference type="EMBL" id="FXUA01000012">
    <property type="protein sequence ID" value="SMP36074.1"/>
    <property type="molecule type" value="Genomic_DNA"/>
</dbReference>
<dbReference type="Gene3D" id="2.60.40.10">
    <property type="entry name" value="Immunoglobulins"/>
    <property type="match status" value="1"/>
</dbReference>
<feature type="domain" description="Ig-like" evidence="4">
    <location>
        <begin position="1984"/>
        <end position="2069"/>
    </location>
</feature>
<evidence type="ECO:0000256" key="2">
    <source>
        <dbReference type="SAM" id="Phobius"/>
    </source>
</evidence>
<dbReference type="Proteomes" id="UP001157915">
    <property type="component" value="Unassembled WGS sequence"/>
</dbReference>
<evidence type="ECO:0000313" key="6">
    <source>
        <dbReference type="Proteomes" id="UP001157915"/>
    </source>
</evidence>
<dbReference type="InterPro" id="IPR001434">
    <property type="entry name" value="OmcB-like_DUF11"/>
</dbReference>
<name>A0ABY1PK73_9BACT</name>
<evidence type="ECO:0000313" key="5">
    <source>
        <dbReference type="EMBL" id="SMP36074.1"/>
    </source>
</evidence>
<dbReference type="PANTHER" id="PTHR34819:SF3">
    <property type="entry name" value="CELL SURFACE PROTEIN"/>
    <property type="match status" value="1"/>
</dbReference>
<feature type="domain" description="Ig-like" evidence="4">
    <location>
        <begin position="2406"/>
        <end position="2481"/>
    </location>
</feature>
<dbReference type="PANTHER" id="PTHR34819">
    <property type="entry name" value="LARGE CYSTEINE-RICH PERIPLASMIC PROTEIN OMCB"/>
    <property type="match status" value="1"/>
</dbReference>
<keyword evidence="2" id="KW-0812">Transmembrane</keyword>
<dbReference type="InterPro" id="IPR051172">
    <property type="entry name" value="Chlamydia_OmcB"/>
</dbReference>
<keyword evidence="6" id="KW-1185">Reference proteome</keyword>
<gene>
    <name evidence="5" type="ORF">SAMN06265367_1121</name>
</gene>
<evidence type="ECO:0000259" key="3">
    <source>
        <dbReference type="Pfam" id="PF01345"/>
    </source>
</evidence>
<accession>A0ABY1PK73</accession>
<sequence length="2532" mass="264819">MKTLFKYNSLKLRGISAILRYGVAFFIYSLIAVCFLAEAYAQTKQFPTIATEISDDDRSCGLFCLESTVQDKNNALSDDNQFARLYGSPGFLAGLGAYEGSLELQFPSTLPAETWSYVRIGADESLLQALLGGSLGELLSDVLGSVLLGNQEIEIQARTSGGAVLSRTSTQGFNTDRVRLVQDETGDYFLAIKPGAAYDRIRLTNRSTALAGLGSEYTLDVYNAFYLDGADACGEFRFTSFDGEGISLDLLGAGVDNAENAIDSDLNSYSEISIGTLGVGASMFQSVYYKTPSAPEDYFKVKLGVANAGVLTADLIGGIEVRAYNGSNLVFIQKLSGGLINGLDVLGLLQSGSTVTLPFGPGVAFDRVTVGYTSVVSLNALSNSPIRLYDVQRFGAACPDPDPIPLPTATEPMLSNSSCDATVLAFENANFPLNTVDGNNDTYTTLSASSGIALGVGDYEGFVELGFDSRAAGTSSYVRIDFDEEVLLGLLDGTAGELLGGVVDNVLFGSHYFTVEVKNNGSQVFESSSNNGFFNQPVKIVQDKNNHYYVEVTPESAYTSIRITESLGAIAGLGEVRSMNVYHVCTSTGFEPCEQAFATYSESEGISLDLLGLGAAGVVDAGFAIDGDPATASEVSIGAAGLGSSVYQFVNFHSSSAPEDHFRVKLAMEGGNLLTAEILGSIVIKAFDGDTEVYSQGLRDGLISGLDLLGLLQSGGTINLPFGPGLSFDRVAVGIESVVSANVIQNPVKIFSIERFSAACPDPELTAPPETIPPFNTSDCAAEVVDWANTNFPLNAVDGNNDSYAVLSASTGTALGLGAYSSHIELRYAAPVAAGETSYVRIEFENDELNALLGGSLGSDLADLLGSVALGDHYFTVTPKTAGGTDIYTASSATGFGNQDVRVVQDESGRFYIAFTADQAYQSVRIDHYLAALIGLDNTATMHVFSMCRETEFDLCEQATFTDFDGSGIAVDLLDITKGGVFNPQNAIDGNSSNYSTINLGIAGIGATVYQNIYFKTKSQNTDALRIRVQLDEPGILNLDLAGSYRLILYNGNDEVYNESLQDALINNLDLLGLLNSGGIQELLIEPGVVYDRVSFGLQSIAAINTSAPIRLYGISRISDGCPDPDVADPPYLSPVCAEELIDASFADNLANLFDGNFNSFATINSSGGALLTGIGAYSGHVTLGYGDGVVVPAGTTSYMRIDTDASLLDALLGGSVGGILSDLLNTVVLGDHYFTVSANDTGGTPLFTASSDNSFAGFNDQVKIVQDALGRYYLAITPNAAYNSITVEDHTAGGLFGEDNSINIYGLCYDTGAEACATGFTTSFDGSGITVDAGSIGSYGVTNAERALDNNNNDDYSEISLGTLGVAGSIQQNIQFRQTIPAGGAFKIKLGVGAGVLDADVFGRIDVVGYLDGVEVYDETLENAVLGNVNLVDLFNNGANEEIRISPGVAVDEVAIRLRSLVSVTAVPNVRLYYILQDCETPDFQAWESYVIDGDPSLTSVSGGETIVYTIHVRNTGTVPMTDYLITDAIPANTTYVSGGVENGGVVSFDAIDIAPGETVTVSFTVLVDENLTDVEFVSNVALVKSLPEDPGVETYPALDNENPTDPDESGDTGTDIPVDAIFSAELWKAVTVDGDANVTAVSGSETLNYTIFIRNTGNQDLTDLSISDALPTGITYVSGGALVGNEVNFSLPGLAVGATSTVGSFTATVDADLTGIDEIINIAVANSADLPAPIESYPPLDNSSPTEPDTAADPGTVLDVTPVHAVDFDKIGLSNNADSDGKAIVGDIITYTLTVTNTGNKLLTDISVVDQIPANTTVVDNGGGTAGTGTLTFDIASLAVGAMQEFTFTVQVDAVTGSDPIVNNAEAFYTDEVGGNASETAQHSMPTDCMVIDAGDITLTADQSAICVGESTILHASLNGISIPNPEFRWYLDASLTGAYFAGADYEVSPTASTTYYVMVVAEGYCFSTPAATTSITVNELPDVPSTSSDITISEGFGTVLTASIDPMPADVEIVWYAEGGAELATGDSYNTGILSAGVYTYYAGTRNTVTGCLSIDTTAVTVTVDPVTTDGECTVANAQNNGTYAICVLCSVENPGNAVDGDINTYSRFVAPVAVTGGVWQELIFNQTGAAGDTIVITLGTGGSLLDLGVLSGLSFESYNGAAANGDGGVVDNNLVSLSLLGGNSKGEVRFVASGSFDRVRIDYRPLLGALESGWRIYQAEINYPGPTAVTENEEVCVGETATLSATPAAGTTLRWYDAETAGTLLASGNSYTTPALTPAGYKTYFIAVVRGGCEDPIRIPVEVKVNPGATATDIQAMGDTICEGNSFTLSATSSTVTNPIFRFYTSQDLTTEITDLTVSPATTTTYYVTVSGDGVCENAPGDAAEVTVTVNPSATATDIQAMGDTICEGDSFTLSASSSTVTNPVFRFYTSQDLTTEITDLTVSPATTTTYYVTVSGDGVCENAPGDAAEVTVTVNPSATATDIQAMGDTICEGDSFTLSATSSTVTNPVFRFYTSQDLTTEITDLTV</sequence>
<evidence type="ECO:0000256" key="1">
    <source>
        <dbReference type="SAM" id="MobiDB-lite"/>
    </source>
</evidence>
<feature type="domain" description="DUF11" evidence="3">
    <location>
        <begin position="1500"/>
        <end position="1592"/>
    </location>
</feature>
<proteinExistence type="predicted"/>
<reference evidence="5 6" key="1">
    <citation type="submission" date="2017-05" db="EMBL/GenBank/DDBJ databases">
        <authorList>
            <person name="Varghese N."/>
            <person name="Submissions S."/>
        </authorList>
    </citation>
    <scope>NUCLEOTIDE SEQUENCE [LARGE SCALE GENOMIC DNA]</scope>
    <source>
        <strain evidence="5 6">DSM 15360</strain>
    </source>
</reference>
<feature type="domain" description="DUF11" evidence="3">
    <location>
        <begin position="1636"/>
        <end position="1731"/>
    </location>
</feature>
<evidence type="ECO:0000259" key="4">
    <source>
        <dbReference type="Pfam" id="PF19081"/>
    </source>
</evidence>
<dbReference type="InterPro" id="IPR013783">
    <property type="entry name" value="Ig-like_fold"/>
</dbReference>
<protein>
    <submittedName>
        <fullName evidence="5">Conserved repeat domain-containing protein</fullName>
    </submittedName>
</protein>
<dbReference type="NCBIfam" id="TIGR01451">
    <property type="entry name" value="B_ant_repeat"/>
    <property type="match status" value="3"/>
</dbReference>
<dbReference type="InterPro" id="IPR047589">
    <property type="entry name" value="DUF11_rpt"/>
</dbReference>
<dbReference type="Pfam" id="PF01345">
    <property type="entry name" value="DUF11"/>
    <property type="match status" value="3"/>
</dbReference>
<dbReference type="InterPro" id="IPR044023">
    <property type="entry name" value="Ig_7"/>
</dbReference>
<feature type="transmembrane region" description="Helical" evidence="2">
    <location>
        <begin position="21"/>
        <end position="41"/>
    </location>
</feature>